<sequence length="75" mass="8458">MNTHSTLGMIHAQELLMISLIRSLPPEMRRKAADEFQAQVELSELPHLSSSSERETVDAFKAHVRHLSILLSSFS</sequence>
<evidence type="ECO:0000313" key="1">
    <source>
        <dbReference type="EMBL" id="QCP54047.1"/>
    </source>
</evidence>
<proteinExistence type="predicted"/>
<accession>A0A4P8J012</accession>
<dbReference type="EMBL" id="CP040078">
    <property type="protein sequence ID" value="QCP54047.1"/>
    <property type="molecule type" value="Genomic_DNA"/>
</dbReference>
<organism evidence="1 2">
    <name type="scientific">Trinickia violacea</name>
    <dbReference type="NCBI Taxonomy" id="2571746"/>
    <lineage>
        <taxon>Bacteria</taxon>
        <taxon>Pseudomonadati</taxon>
        <taxon>Pseudomonadota</taxon>
        <taxon>Betaproteobacteria</taxon>
        <taxon>Burkholderiales</taxon>
        <taxon>Burkholderiaceae</taxon>
        <taxon>Trinickia</taxon>
    </lineage>
</organism>
<dbReference type="Proteomes" id="UP000298656">
    <property type="component" value="Chromosome 2"/>
</dbReference>
<protein>
    <submittedName>
        <fullName evidence="1">Uncharacterized protein</fullName>
    </submittedName>
</protein>
<reference evidence="1 2" key="1">
    <citation type="submission" date="2019-05" db="EMBL/GenBank/DDBJ databases">
        <title>Burkholderia sp. DHOD12, isolated from subtropical forest soil.</title>
        <authorList>
            <person name="Gao Z.-H."/>
            <person name="Qiu L.-H."/>
        </authorList>
    </citation>
    <scope>NUCLEOTIDE SEQUENCE [LARGE SCALE GENOMIC DNA]</scope>
    <source>
        <strain evidence="1 2">DHOD12</strain>
    </source>
</reference>
<name>A0A4P8J012_9BURK</name>
<dbReference type="OrthoDB" id="9106718at2"/>
<dbReference type="KEGG" id="tvl:FAZ95_34225"/>
<evidence type="ECO:0000313" key="2">
    <source>
        <dbReference type="Proteomes" id="UP000298656"/>
    </source>
</evidence>
<gene>
    <name evidence="1" type="ORF">FAZ95_34225</name>
</gene>
<keyword evidence="2" id="KW-1185">Reference proteome</keyword>
<dbReference type="AlphaFoldDB" id="A0A4P8J012"/>
<dbReference type="RefSeq" id="WP_137336815.1">
    <property type="nucleotide sequence ID" value="NZ_CP040078.1"/>
</dbReference>